<dbReference type="RefSeq" id="XP_005642990.1">
    <property type="nucleotide sequence ID" value="XM_005642933.1"/>
</dbReference>
<dbReference type="AlphaFoldDB" id="I0YJ77"/>
<dbReference type="EMBL" id="AGSI01000023">
    <property type="protein sequence ID" value="EIE18446.1"/>
    <property type="molecule type" value="Genomic_DNA"/>
</dbReference>
<dbReference type="Proteomes" id="UP000007264">
    <property type="component" value="Unassembled WGS sequence"/>
</dbReference>
<evidence type="ECO:0000313" key="3">
    <source>
        <dbReference type="Proteomes" id="UP000007264"/>
    </source>
</evidence>
<protein>
    <submittedName>
        <fullName evidence="2">Uncharacterized protein</fullName>
    </submittedName>
</protein>
<keyword evidence="1" id="KW-0812">Transmembrane</keyword>
<sequence length="110" mass="12947">MGDNHKDHRPTHGWSQVEELRKMEEMAKKAPEPFTVPEGYSPPSMKELWQYVRISKCISRDTQQVIYLTVLGFFCVSILSTTVPPAAQLVQQQWKDIFNKFCIWKTYLPW</sequence>
<gene>
    <name evidence="2" type="ORF">COCSUDRAFT_34494</name>
</gene>
<comment type="caution">
    <text evidence="2">The sequence shown here is derived from an EMBL/GenBank/DDBJ whole genome shotgun (WGS) entry which is preliminary data.</text>
</comment>
<evidence type="ECO:0000256" key="1">
    <source>
        <dbReference type="SAM" id="Phobius"/>
    </source>
</evidence>
<name>I0YJ77_COCSC</name>
<reference evidence="2 3" key="1">
    <citation type="journal article" date="2012" name="Genome Biol.">
        <title>The genome of the polar eukaryotic microalga coccomyxa subellipsoidea reveals traits of cold adaptation.</title>
        <authorList>
            <person name="Blanc G."/>
            <person name="Agarkova I."/>
            <person name="Grimwood J."/>
            <person name="Kuo A."/>
            <person name="Brueggeman A."/>
            <person name="Dunigan D."/>
            <person name="Gurnon J."/>
            <person name="Ladunga I."/>
            <person name="Lindquist E."/>
            <person name="Lucas S."/>
            <person name="Pangilinan J."/>
            <person name="Proschold T."/>
            <person name="Salamov A."/>
            <person name="Schmutz J."/>
            <person name="Weeks D."/>
            <person name="Yamada T."/>
            <person name="Claverie J.M."/>
            <person name="Grigoriev I."/>
            <person name="Van Etten J."/>
            <person name="Lomsadze A."/>
            <person name="Borodovsky M."/>
        </authorList>
    </citation>
    <scope>NUCLEOTIDE SEQUENCE [LARGE SCALE GENOMIC DNA]</scope>
    <source>
        <strain evidence="2 3">C-169</strain>
    </source>
</reference>
<feature type="transmembrane region" description="Helical" evidence="1">
    <location>
        <begin position="65"/>
        <end position="83"/>
    </location>
</feature>
<dbReference type="GeneID" id="17036396"/>
<keyword evidence="3" id="KW-1185">Reference proteome</keyword>
<evidence type="ECO:0000313" key="2">
    <source>
        <dbReference type="EMBL" id="EIE18446.1"/>
    </source>
</evidence>
<proteinExistence type="predicted"/>
<dbReference type="KEGG" id="csl:COCSUDRAFT_34494"/>
<organism evidence="2 3">
    <name type="scientific">Coccomyxa subellipsoidea (strain C-169)</name>
    <name type="common">Green microalga</name>
    <dbReference type="NCBI Taxonomy" id="574566"/>
    <lineage>
        <taxon>Eukaryota</taxon>
        <taxon>Viridiplantae</taxon>
        <taxon>Chlorophyta</taxon>
        <taxon>core chlorophytes</taxon>
        <taxon>Trebouxiophyceae</taxon>
        <taxon>Trebouxiophyceae incertae sedis</taxon>
        <taxon>Coccomyxaceae</taxon>
        <taxon>Coccomyxa</taxon>
        <taxon>Coccomyxa subellipsoidea</taxon>
    </lineage>
</organism>
<accession>I0YJ77</accession>
<keyword evidence="1" id="KW-0472">Membrane</keyword>
<dbReference type="OrthoDB" id="10527040at2759"/>
<keyword evidence="1" id="KW-1133">Transmembrane helix</keyword>